<comment type="caution">
    <text evidence="2">The sequence shown here is derived from an EMBL/GenBank/DDBJ whole genome shotgun (WGS) entry which is preliminary data.</text>
</comment>
<feature type="domain" description="Thioesterase" evidence="1">
    <location>
        <begin position="25"/>
        <end position="79"/>
    </location>
</feature>
<dbReference type="InterPro" id="IPR006683">
    <property type="entry name" value="Thioestr_dom"/>
</dbReference>
<protein>
    <submittedName>
        <fullName evidence="2">PaaI family thioesterase</fullName>
        <ecNumber evidence="2">3.1.2.-</ecNumber>
    </submittedName>
</protein>
<gene>
    <name evidence="2" type="ORF">ACFQ3N_02705</name>
</gene>
<dbReference type="Proteomes" id="UP001597040">
    <property type="component" value="Unassembled WGS sequence"/>
</dbReference>
<sequence>MKYIWSCPRWCSIHFSFAIGFSIFKQLQEEVNVYTQELKMNFIKKGVGDFLYAIPNVLHKGKRTVVADCSIKDVNGNLVAQALDTFHITGRL</sequence>
<reference evidence="3" key="1">
    <citation type="journal article" date="2019" name="Int. J. Syst. Evol. Microbiol.">
        <title>The Global Catalogue of Microorganisms (GCM) 10K type strain sequencing project: providing services to taxonomists for standard genome sequencing and annotation.</title>
        <authorList>
            <consortium name="The Broad Institute Genomics Platform"/>
            <consortium name="The Broad Institute Genome Sequencing Center for Infectious Disease"/>
            <person name="Wu L."/>
            <person name="Ma J."/>
        </authorList>
    </citation>
    <scope>NUCLEOTIDE SEQUENCE [LARGE SCALE GENOMIC DNA]</scope>
    <source>
        <strain evidence="3">CCUG 56754</strain>
    </source>
</reference>
<proteinExistence type="predicted"/>
<evidence type="ECO:0000313" key="2">
    <source>
        <dbReference type="EMBL" id="MFD1037335.1"/>
    </source>
</evidence>
<dbReference type="CDD" id="cd03443">
    <property type="entry name" value="PaaI_thioesterase"/>
    <property type="match status" value="1"/>
</dbReference>
<dbReference type="SUPFAM" id="SSF54637">
    <property type="entry name" value="Thioesterase/thiol ester dehydrase-isomerase"/>
    <property type="match status" value="1"/>
</dbReference>
<organism evidence="2 3">
    <name type="scientific">Virgibacillus byunsanensis</name>
    <dbReference type="NCBI Taxonomy" id="570945"/>
    <lineage>
        <taxon>Bacteria</taxon>
        <taxon>Bacillati</taxon>
        <taxon>Bacillota</taxon>
        <taxon>Bacilli</taxon>
        <taxon>Bacillales</taxon>
        <taxon>Bacillaceae</taxon>
        <taxon>Virgibacillus</taxon>
    </lineage>
</organism>
<evidence type="ECO:0000313" key="3">
    <source>
        <dbReference type="Proteomes" id="UP001597040"/>
    </source>
</evidence>
<evidence type="ECO:0000259" key="1">
    <source>
        <dbReference type="Pfam" id="PF03061"/>
    </source>
</evidence>
<dbReference type="RefSeq" id="WP_390359300.1">
    <property type="nucleotide sequence ID" value="NZ_JBHTKJ010000007.1"/>
</dbReference>
<name>A0ABW3LG27_9BACI</name>
<dbReference type="InterPro" id="IPR029069">
    <property type="entry name" value="HotDog_dom_sf"/>
</dbReference>
<keyword evidence="2" id="KW-0378">Hydrolase</keyword>
<dbReference type="EMBL" id="JBHTKJ010000007">
    <property type="protein sequence ID" value="MFD1037335.1"/>
    <property type="molecule type" value="Genomic_DNA"/>
</dbReference>
<dbReference type="EC" id="3.1.2.-" evidence="2"/>
<dbReference type="Pfam" id="PF03061">
    <property type="entry name" value="4HBT"/>
    <property type="match status" value="1"/>
</dbReference>
<dbReference type="Gene3D" id="3.10.129.10">
    <property type="entry name" value="Hotdog Thioesterase"/>
    <property type="match status" value="1"/>
</dbReference>
<dbReference type="GO" id="GO:0016787">
    <property type="term" value="F:hydrolase activity"/>
    <property type="evidence" value="ECO:0007669"/>
    <property type="project" value="UniProtKB-KW"/>
</dbReference>
<keyword evidence="3" id="KW-1185">Reference proteome</keyword>
<accession>A0ABW3LG27</accession>